<dbReference type="Gene3D" id="3.40.50.300">
    <property type="entry name" value="P-loop containing nucleotide triphosphate hydrolases"/>
    <property type="match status" value="1"/>
</dbReference>
<dbReference type="EMBL" id="CADCXU010014144">
    <property type="protein sequence ID" value="CAB0003897.1"/>
    <property type="molecule type" value="Genomic_DNA"/>
</dbReference>
<reference evidence="3 4" key="1">
    <citation type="submission" date="2020-02" db="EMBL/GenBank/DDBJ databases">
        <authorList>
            <person name="Ferguson B K."/>
        </authorList>
    </citation>
    <scope>NUCLEOTIDE SEQUENCE [LARGE SCALE GENOMIC DNA]</scope>
</reference>
<dbReference type="Proteomes" id="UP000479000">
    <property type="component" value="Unassembled WGS sequence"/>
</dbReference>
<feature type="compositionally biased region" description="Acidic residues" evidence="1">
    <location>
        <begin position="114"/>
        <end position="133"/>
    </location>
</feature>
<sequence>MRSKTADLRLLILDGFLLFADPRTKNVCDVKVYLDMDFETCKARRNQRTYDPPDIPGYFEQVVWPEAQQAKYQMLSQDSSIVVLDGTLPLQVLLDIMRKVISRMLTNKLRETGNDADEENVDQLDSDSDDEDYVPSGKCQ</sequence>
<accession>A0A6H5GJ32</accession>
<dbReference type="OrthoDB" id="10041966at2759"/>
<keyword evidence="4" id="KW-1185">Reference proteome</keyword>
<keyword evidence="2" id="KW-0732">Signal</keyword>
<evidence type="ECO:0008006" key="5">
    <source>
        <dbReference type="Google" id="ProtNLM"/>
    </source>
</evidence>
<organism evidence="3 4">
    <name type="scientific">Nesidiocoris tenuis</name>
    <dbReference type="NCBI Taxonomy" id="355587"/>
    <lineage>
        <taxon>Eukaryota</taxon>
        <taxon>Metazoa</taxon>
        <taxon>Ecdysozoa</taxon>
        <taxon>Arthropoda</taxon>
        <taxon>Hexapoda</taxon>
        <taxon>Insecta</taxon>
        <taxon>Pterygota</taxon>
        <taxon>Neoptera</taxon>
        <taxon>Paraneoptera</taxon>
        <taxon>Hemiptera</taxon>
        <taxon>Heteroptera</taxon>
        <taxon>Panheteroptera</taxon>
        <taxon>Cimicomorpha</taxon>
        <taxon>Miridae</taxon>
        <taxon>Dicyphina</taxon>
        <taxon>Nesidiocoris</taxon>
    </lineage>
</organism>
<dbReference type="AlphaFoldDB" id="A0A6H5GJ32"/>
<dbReference type="SUPFAM" id="SSF52540">
    <property type="entry name" value="P-loop containing nucleoside triphosphate hydrolases"/>
    <property type="match status" value="1"/>
</dbReference>
<name>A0A6H5GJ32_9HEMI</name>
<proteinExistence type="predicted"/>
<feature type="region of interest" description="Disordered" evidence="1">
    <location>
        <begin position="112"/>
        <end position="140"/>
    </location>
</feature>
<gene>
    <name evidence="3" type="ORF">NTEN_LOCUS9374</name>
</gene>
<feature type="signal peptide" evidence="2">
    <location>
        <begin position="1"/>
        <end position="22"/>
    </location>
</feature>
<protein>
    <recommendedName>
        <fullName evidence="5">Phosphoribulokinase/uridine kinase domain-containing protein</fullName>
    </recommendedName>
</protein>
<evidence type="ECO:0000256" key="2">
    <source>
        <dbReference type="SAM" id="SignalP"/>
    </source>
</evidence>
<dbReference type="InterPro" id="IPR027417">
    <property type="entry name" value="P-loop_NTPase"/>
</dbReference>
<evidence type="ECO:0000256" key="1">
    <source>
        <dbReference type="SAM" id="MobiDB-lite"/>
    </source>
</evidence>
<evidence type="ECO:0000313" key="4">
    <source>
        <dbReference type="Proteomes" id="UP000479000"/>
    </source>
</evidence>
<evidence type="ECO:0000313" key="3">
    <source>
        <dbReference type="EMBL" id="CAB0003897.1"/>
    </source>
</evidence>
<feature type="chain" id="PRO_5026174763" description="Phosphoribulokinase/uridine kinase domain-containing protein" evidence="2">
    <location>
        <begin position="23"/>
        <end position="140"/>
    </location>
</feature>